<dbReference type="GO" id="GO:0016491">
    <property type="term" value="F:oxidoreductase activity"/>
    <property type="evidence" value="ECO:0007669"/>
    <property type="project" value="InterPro"/>
</dbReference>
<gene>
    <name evidence="1" type="ORF">Prubr_73410</name>
</gene>
<dbReference type="Proteomes" id="UP000680866">
    <property type="component" value="Chromosome"/>
</dbReference>
<accession>A0A810NB55</accession>
<proteinExistence type="predicted"/>
<dbReference type="InterPro" id="IPR050627">
    <property type="entry name" value="Nitroreductase/BluB"/>
</dbReference>
<organism evidence="1 2">
    <name type="scientific">Polymorphospora rubra</name>
    <dbReference type="NCBI Taxonomy" id="338584"/>
    <lineage>
        <taxon>Bacteria</taxon>
        <taxon>Bacillati</taxon>
        <taxon>Actinomycetota</taxon>
        <taxon>Actinomycetes</taxon>
        <taxon>Micromonosporales</taxon>
        <taxon>Micromonosporaceae</taxon>
        <taxon>Polymorphospora</taxon>
    </lineage>
</organism>
<dbReference type="SUPFAM" id="SSF55469">
    <property type="entry name" value="FMN-dependent nitroreductase-like"/>
    <property type="match status" value="2"/>
</dbReference>
<dbReference type="EMBL" id="AP023359">
    <property type="protein sequence ID" value="BCJ70320.1"/>
    <property type="molecule type" value="Genomic_DNA"/>
</dbReference>
<dbReference type="PANTHER" id="PTHR23026">
    <property type="entry name" value="NADPH NITROREDUCTASE"/>
    <property type="match status" value="1"/>
</dbReference>
<evidence type="ECO:0000313" key="2">
    <source>
        <dbReference type="Proteomes" id="UP000680866"/>
    </source>
</evidence>
<reference evidence="1" key="1">
    <citation type="submission" date="2020-08" db="EMBL/GenBank/DDBJ databases">
        <title>Whole genome shotgun sequence of Polymorphospora rubra NBRC 101157.</title>
        <authorList>
            <person name="Komaki H."/>
            <person name="Tamura T."/>
        </authorList>
    </citation>
    <scope>NUCLEOTIDE SEQUENCE</scope>
    <source>
        <strain evidence="1">NBRC 101157</strain>
    </source>
</reference>
<keyword evidence="2" id="KW-1185">Reference proteome</keyword>
<dbReference type="NCBIfam" id="NF047509">
    <property type="entry name" value="Rv3131_FMN_oxido"/>
    <property type="match status" value="1"/>
</dbReference>
<sequence>MEATGVRMADNTTDESAATVEALTGAVAAAGRAPSIHNTQPWRWRVRPDRLELLVATDRQLPATDPDRKMLTLSCGAALHHAGLVLSAGGWATRVERLPDPGDPELLAVVVPTGRTAATTAATQLAACVGDRHTDRRPVSDEPVPEATLRAITGAAVPHGTRLQILDRDRMLAVAAAATRAGTTQYEDPRIRDELAYWTGRTATGHGTGVPAGVVPAHAPQTTVPARDFGRPGVLPVGTGHDRAAVYGLLFGDEDEPDSWLRAGEALSAAWLTATRLGVSMVPLSWVVEVSATRQALRGILSGLGQPYLVLRIGFPDRTPDEPVPRTPRLPVEQIMDVTGPAPRGG</sequence>
<protein>
    <submittedName>
        <fullName evidence="1">NAD(P)H nitroreductase</fullName>
    </submittedName>
</protein>
<dbReference type="PANTHER" id="PTHR23026:SF123">
    <property type="entry name" value="NAD(P)H NITROREDUCTASE RV3131-RELATED"/>
    <property type="match status" value="1"/>
</dbReference>
<name>A0A810NB55_9ACTN</name>
<dbReference type="Gene3D" id="3.40.109.10">
    <property type="entry name" value="NADH Oxidase"/>
    <property type="match status" value="1"/>
</dbReference>
<evidence type="ECO:0000313" key="1">
    <source>
        <dbReference type="EMBL" id="BCJ70320.1"/>
    </source>
</evidence>
<dbReference type="AlphaFoldDB" id="A0A810NB55"/>
<dbReference type="KEGG" id="pry:Prubr_73410"/>
<dbReference type="InterPro" id="IPR000415">
    <property type="entry name" value="Nitroreductase-like"/>
</dbReference>